<dbReference type="InterPro" id="IPR027417">
    <property type="entry name" value="P-loop_NTPase"/>
</dbReference>
<organism evidence="12 13">
    <name type="scientific">Rhodoferax lacus</name>
    <dbReference type="NCBI Taxonomy" id="2184758"/>
    <lineage>
        <taxon>Bacteria</taxon>
        <taxon>Pseudomonadati</taxon>
        <taxon>Pseudomonadota</taxon>
        <taxon>Betaproteobacteria</taxon>
        <taxon>Burkholderiales</taxon>
        <taxon>Comamonadaceae</taxon>
        <taxon>Rhodoferax</taxon>
    </lineage>
</organism>
<dbReference type="PROSITE" id="PS50929">
    <property type="entry name" value="ABC_TM1F"/>
    <property type="match status" value="1"/>
</dbReference>
<keyword evidence="7 9" id="KW-0472">Membrane</keyword>
<dbReference type="GO" id="GO:0005886">
    <property type="term" value="C:plasma membrane"/>
    <property type="evidence" value="ECO:0007669"/>
    <property type="project" value="UniProtKB-SubCell"/>
</dbReference>
<dbReference type="SUPFAM" id="SSF52540">
    <property type="entry name" value="P-loop containing nucleoside triphosphate hydrolases"/>
    <property type="match status" value="1"/>
</dbReference>
<feature type="compositionally biased region" description="Pro residues" evidence="8">
    <location>
        <begin position="692"/>
        <end position="708"/>
    </location>
</feature>
<proteinExistence type="predicted"/>
<dbReference type="Gene3D" id="1.20.1560.10">
    <property type="entry name" value="ABC transporter type 1, transmembrane domain"/>
    <property type="match status" value="1"/>
</dbReference>
<dbReference type="InterPro" id="IPR011527">
    <property type="entry name" value="ABC1_TM_dom"/>
</dbReference>
<keyword evidence="13" id="KW-1185">Reference proteome</keyword>
<dbReference type="AlphaFoldDB" id="A0A3E1RAB0"/>
<evidence type="ECO:0000256" key="2">
    <source>
        <dbReference type="ARBA" id="ARBA00022475"/>
    </source>
</evidence>
<evidence type="ECO:0000313" key="12">
    <source>
        <dbReference type="EMBL" id="RFO96299.1"/>
    </source>
</evidence>
<protein>
    <submittedName>
        <fullName evidence="12">ABC transporter</fullName>
    </submittedName>
</protein>
<feature type="transmembrane region" description="Helical" evidence="9">
    <location>
        <begin position="272"/>
        <end position="305"/>
    </location>
</feature>
<evidence type="ECO:0000256" key="9">
    <source>
        <dbReference type="SAM" id="Phobius"/>
    </source>
</evidence>
<evidence type="ECO:0000256" key="4">
    <source>
        <dbReference type="ARBA" id="ARBA00022741"/>
    </source>
</evidence>
<dbReference type="InterPro" id="IPR036640">
    <property type="entry name" value="ABC1_TM_sf"/>
</dbReference>
<feature type="domain" description="ABC transporter" evidence="10">
    <location>
        <begin position="464"/>
        <end position="699"/>
    </location>
</feature>
<feature type="transmembrane region" description="Helical" evidence="9">
    <location>
        <begin position="149"/>
        <end position="169"/>
    </location>
</feature>
<evidence type="ECO:0000313" key="13">
    <source>
        <dbReference type="Proteomes" id="UP000260665"/>
    </source>
</evidence>
<dbReference type="GO" id="GO:0015421">
    <property type="term" value="F:ABC-type oligopeptide transporter activity"/>
    <property type="evidence" value="ECO:0007669"/>
    <property type="project" value="TreeGrafter"/>
</dbReference>
<dbReference type="InterPro" id="IPR003593">
    <property type="entry name" value="AAA+_ATPase"/>
</dbReference>
<evidence type="ECO:0000256" key="7">
    <source>
        <dbReference type="ARBA" id="ARBA00023136"/>
    </source>
</evidence>
<dbReference type="OrthoDB" id="8554730at2"/>
<gene>
    <name evidence="12" type="ORF">DIC66_13380</name>
</gene>
<dbReference type="Proteomes" id="UP000260665">
    <property type="component" value="Unassembled WGS sequence"/>
</dbReference>
<evidence type="ECO:0000259" key="11">
    <source>
        <dbReference type="PROSITE" id="PS50929"/>
    </source>
</evidence>
<reference evidence="12 13" key="1">
    <citation type="submission" date="2018-05" db="EMBL/GenBank/DDBJ databases">
        <title>Rhodoferax soyangensis sp.nov., isolated from an oligotrophic freshwater lake.</title>
        <authorList>
            <person name="Park M."/>
        </authorList>
    </citation>
    <scope>NUCLEOTIDE SEQUENCE [LARGE SCALE GENOMIC DNA]</scope>
    <source>
        <strain evidence="12 13">IMCC26218</strain>
    </source>
</reference>
<evidence type="ECO:0000256" key="5">
    <source>
        <dbReference type="ARBA" id="ARBA00022840"/>
    </source>
</evidence>
<dbReference type="Gene3D" id="3.40.50.300">
    <property type="entry name" value="P-loop containing nucleotide triphosphate hydrolases"/>
    <property type="match status" value="1"/>
</dbReference>
<dbReference type="Pfam" id="PF00005">
    <property type="entry name" value="ABC_tran"/>
    <property type="match status" value="1"/>
</dbReference>
<dbReference type="EMBL" id="QFZK01000008">
    <property type="protein sequence ID" value="RFO96299.1"/>
    <property type="molecule type" value="Genomic_DNA"/>
</dbReference>
<comment type="subcellular location">
    <subcellularLocation>
        <location evidence="1">Cell membrane</location>
        <topology evidence="1">Multi-pass membrane protein</topology>
    </subcellularLocation>
</comment>
<dbReference type="SMART" id="SM00382">
    <property type="entry name" value="AAA"/>
    <property type="match status" value="1"/>
</dbReference>
<dbReference type="PANTHER" id="PTHR43394">
    <property type="entry name" value="ATP-DEPENDENT PERMEASE MDL1, MITOCHONDRIAL"/>
    <property type="match status" value="1"/>
</dbReference>
<dbReference type="PANTHER" id="PTHR43394:SF1">
    <property type="entry name" value="ATP-BINDING CASSETTE SUB-FAMILY B MEMBER 10, MITOCHONDRIAL"/>
    <property type="match status" value="1"/>
</dbReference>
<evidence type="ECO:0000259" key="10">
    <source>
        <dbReference type="PROSITE" id="PS50893"/>
    </source>
</evidence>
<keyword evidence="4" id="KW-0547">Nucleotide-binding</keyword>
<evidence type="ECO:0000256" key="8">
    <source>
        <dbReference type="SAM" id="MobiDB-lite"/>
    </source>
</evidence>
<dbReference type="PROSITE" id="PS50893">
    <property type="entry name" value="ABC_TRANSPORTER_2"/>
    <property type="match status" value="1"/>
</dbReference>
<dbReference type="GO" id="GO:0005524">
    <property type="term" value="F:ATP binding"/>
    <property type="evidence" value="ECO:0007669"/>
    <property type="project" value="UniProtKB-KW"/>
</dbReference>
<dbReference type="SUPFAM" id="SSF90123">
    <property type="entry name" value="ABC transporter transmembrane region"/>
    <property type="match status" value="1"/>
</dbReference>
<feature type="compositionally biased region" description="Low complexity" evidence="8">
    <location>
        <begin position="709"/>
        <end position="718"/>
    </location>
</feature>
<feature type="region of interest" description="Disordered" evidence="8">
    <location>
        <begin position="688"/>
        <end position="730"/>
    </location>
</feature>
<keyword evidence="2" id="KW-1003">Cell membrane</keyword>
<evidence type="ECO:0000256" key="1">
    <source>
        <dbReference type="ARBA" id="ARBA00004651"/>
    </source>
</evidence>
<sequence length="730" mass="79377">MVNSLLYTLARLAQLQAEAVDRVALHEACKAAFEVAGTQDPKARIATVCRHLQVKPATWLRRPDASSVPALLHHAQRGWGILRGINGQGQWVSEWVDAQAQKWSEVSLDAATLADCQAARLRLQKPYEASNSPVLRLVREELLANKKMLIDAALGGIVINLIALATSFYSMQVYDRVVPTGASQTLLVLTLGVVFATCFELLAKRVRSGLYERLIDEVDKRLSRAVYMRFLSIRLDQLPGSVGGLAAQMRGYESVRGFLTTLTSQLMVDAPFAILFLVLIMLISGILALIPLAFFVLSVAIGLYYRARVEAFARKATAAGNRKTGLLVEAVEGAETIKSGQGGWRMLSRWMQTTDEARDYEMQSRAIQEHAQHLMASFQQISYVLLVASGALLVSKGELTMGALIACSILSGRVLTPAGMIPNQLVQWANTKAALMGLDRLWALQDDHHGCEHPLVPDAVRGHYKLEEVSSAYGGNKALEIKALTIQPGERIGVIGPIGGGKTTLLRLLSGMYKPQGGRILLDDMELSHISKPLLAERIGYLQQDGRLFAGTLRDNLVLGLLDPGDTAILEAAKRTGLLNAVIAVHPKGLQQDIHEGGTGLSGGQRQLVNLTRVFLRQPAIWLLDEPTASMDRSLEQQVTEALKVSVQSQDTLVLVTHKGELLELVDRLIVIANHQVLMDGPRDQVLARLQNPPPQAQTPPQTPPQTQPPTQASPTQPVGSALATTGARA</sequence>
<name>A0A3E1RAB0_9BURK</name>
<evidence type="ECO:0000256" key="6">
    <source>
        <dbReference type="ARBA" id="ARBA00022989"/>
    </source>
</evidence>
<evidence type="ECO:0000256" key="3">
    <source>
        <dbReference type="ARBA" id="ARBA00022692"/>
    </source>
</evidence>
<keyword evidence="3 9" id="KW-0812">Transmembrane</keyword>
<accession>A0A3E1RAB0</accession>
<dbReference type="InterPro" id="IPR003439">
    <property type="entry name" value="ABC_transporter-like_ATP-bd"/>
</dbReference>
<comment type="caution">
    <text evidence="12">The sequence shown here is derived from an EMBL/GenBank/DDBJ whole genome shotgun (WGS) entry which is preliminary data.</text>
</comment>
<dbReference type="InterPro" id="IPR039421">
    <property type="entry name" value="Type_1_exporter"/>
</dbReference>
<feature type="transmembrane region" description="Helical" evidence="9">
    <location>
        <begin position="181"/>
        <end position="203"/>
    </location>
</feature>
<dbReference type="Pfam" id="PF00664">
    <property type="entry name" value="ABC_membrane"/>
    <property type="match status" value="1"/>
</dbReference>
<keyword evidence="6 9" id="KW-1133">Transmembrane helix</keyword>
<feature type="domain" description="ABC transmembrane type-1" evidence="11">
    <location>
        <begin position="152"/>
        <end position="430"/>
    </location>
</feature>
<keyword evidence="5" id="KW-0067">ATP-binding</keyword>
<dbReference type="GO" id="GO:0016887">
    <property type="term" value="F:ATP hydrolysis activity"/>
    <property type="evidence" value="ECO:0007669"/>
    <property type="project" value="InterPro"/>
</dbReference>